<keyword evidence="1" id="KW-0175">Coiled coil</keyword>
<accession>A0A507FPR8</accession>
<organism evidence="3 4">
    <name type="scientific">Chytriomyces confervae</name>
    <dbReference type="NCBI Taxonomy" id="246404"/>
    <lineage>
        <taxon>Eukaryota</taxon>
        <taxon>Fungi</taxon>
        <taxon>Fungi incertae sedis</taxon>
        <taxon>Chytridiomycota</taxon>
        <taxon>Chytridiomycota incertae sedis</taxon>
        <taxon>Chytridiomycetes</taxon>
        <taxon>Chytridiales</taxon>
        <taxon>Chytriomycetaceae</taxon>
        <taxon>Chytriomyces</taxon>
    </lineage>
</organism>
<evidence type="ECO:0000256" key="2">
    <source>
        <dbReference type="SAM" id="MobiDB-lite"/>
    </source>
</evidence>
<dbReference type="Proteomes" id="UP000320333">
    <property type="component" value="Unassembled WGS sequence"/>
</dbReference>
<reference evidence="3 4" key="1">
    <citation type="journal article" date="2019" name="Sci. Rep.">
        <title>Comparative genomics of chytrid fungi reveal insights into the obligate biotrophic and pathogenic lifestyle of Synchytrium endobioticum.</title>
        <authorList>
            <person name="van de Vossenberg B.T.L.H."/>
            <person name="Warris S."/>
            <person name="Nguyen H.D.T."/>
            <person name="van Gent-Pelzer M.P.E."/>
            <person name="Joly D.L."/>
            <person name="van de Geest H.C."/>
            <person name="Bonants P.J.M."/>
            <person name="Smith D.S."/>
            <person name="Levesque C.A."/>
            <person name="van der Lee T.A.J."/>
        </authorList>
    </citation>
    <scope>NUCLEOTIDE SEQUENCE [LARGE SCALE GENOMIC DNA]</scope>
    <source>
        <strain evidence="3 4">CBS 675.73</strain>
    </source>
</reference>
<evidence type="ECO:0000313" key="4">
    <source>
        <dbReference type="Proteomes" id="UP000320333"/>
    </source>
</evidence>
<dbReference type="OrthoDB" id="2121802at2759"/>
<evidence type="ECO:0000313" key="3">
    <source>
        <dbReference type="EMBL" id="TPX77326.1"/>
    </source>
</evidence>
<feature type="coiled-coil region" evidence="1">
    <location>
        <begin position="226"/>
        <end position="253"/>
    </location>
</feature>
<gene>
    <name evidence="3" type="ORF">CcCBS67573_g01390</name>
</gene>
<proteinExistence type="predicted"/>
<feature type="compositionally biased region" description="Polar residues" evidence="2">
    <location>
        <begin position="139"/>
        <end position="159"/>
    </location>
</feature>
<sequence>MAHVYELAARLRHVVSEFREVSDEMFVEVVSGGSAAAAVRGRQRILATLMERMGADGIAKLIDARKAELRLEIKRNLSAEEKRANEHSFNALFAKICVRDLDGLGFTDWSRAKNSGRPVDPSSNAWFVEAVQFMLRDSSNARNSAAGSPVSSPRQNPVAVSSARAPRKAETKPPALEKQTRASAKSVGAPSQRATANEPQRIAQALRVSSSNLKLNSQTDTNAALVADLEAQLRDTRRECATLKNEIAGLQELLAQKMILESPPLQTNKSVKRNTKDAVMDSRSAEFLKMQSLQMMRHVFEIRELMIRNKST</sequence>
<dbReference type="EMBL" id="QEAP01000023">
    <property type="protein sequence ID" value="TPX77326.1"/>
    <property type="molecule type" value="Genomic_DNA"/>
</dbReference>
<feature type="region of interest" description="Disordered" evidence="2">
    <location>
        <begin position="139"/>
        <end position="199"/>
    </location>
</feature>
<protein>
    <submittedName>
        <fullName evidence="3">Uncharacterized protein</fullName>
    </submittedName>
</protein>
<evidence type="ECO:0000256" key="1">
    <source>
        <dbReference type="SAM" id="Coils"/>
    </source>
</evidence>
<keyword evidence="4" id="KW-1185">Reference proteome</keyword>
<dbReference type="AlphaFoldDB" id="A0A507FPR8"/>
<name>A0A507FPR8_9FUNG</name>
<comment type="caution">
    <text evidence="3">The sequence shown here is derived from an EMBL/GenBank/DDBJ whole genome shotgun (WGS) entry which is preliminary data.</text>
</comment>